<dbReference type="CDD" id="cd00637">
    <property type="entry name" value="7tm_classA_rhodopsin-like"/>
    <property type="match status" value="1"/>
</dbReference>
<gene>
    <name evidence="6" type="ORF">PACLA_8A032264</name>
</gene>
<evidence type="ECO:0000256" key="1">
    <source>
        <dbReference type="ARBA" id="ARBA00004651"/>
    </source>
</evidence>
<dbReference type="PROSITE" id="PS50262">
    <property type="entry name" value="G_PROTEIN_RECEP_F1_2"/>
    <property type="match status" value="1"/>
</dbReference>
<evidence type="ECO:0000313" key="6">
    <source>
        <dbReference type="EMBL" id="CAB3986626.1"/>
    </source>
</evidence>
<dbReference type="PANTHER" id="PTHR22750">
    <property type="entry name" value="G-PROTEIN COUPLED RECEPTOR"/>
    <property type="match status" value="1"/>
</dbReference>
<evidence type="ECO:0000313" key="7">
    <source>
        <dbReference type="Proteomes" id="UP001152795"/>
    </source>
</evidence>
<evidence type="ECO:0000256" key="2">
    <source>
        <dbReference type="ARBA" id="ARBA00022475"/>
    </source>
</evidence>
<dbReference type="SUPFAM" id="SSF81321">
    <property type="entry name" value="Family A G protein-coupled receptor-like"/>
    <property type="match status" value="1"/>
</dbReference>
<organism evidence="6 7">
    <name type="scientific">Paramuricea clavata</name>
    <name type="common">Red gorgonian</name>
    <name type="synonym">Violescent sea-whip</name>
    <dbReference type="NCBI Taxonomy" id="317549"/>
    <lineage>
        <taxon>Eukaryota</taxon>
        <taxon>Metazoa</taxon>
        <taxon>Cnidaria</taxon>
        <taxon>Anthozoa</taxon>
        <taxon>Octocorallia</taxon>
        <taxon>Malacalcyonacea</taxon>
        <taxon>Plexauridae</taxon>
        <taxon>Paramuricea</taxon>
    </lineage>
</organism>
<evidence type="ECO:0000256" key="5">
    <source>
        <dbReference type="ARBA" id="ARBA00023136"/>
    </source>
</evidence>
<protein>
    <submittedName>
        <fullName evidence="6">Beta-1 adrenergic receptor-like</fullName>
    </submittedName>
</protein>
<comment type="subcellular location">
    <subcellularLocation>
        <location evidence="1">Cell membrane</location>
        <topology evidence="1">Multi-pass membrane protein</topology>
    </subcellularLocation>
</comment>
<name>A0A7D9DK63_PARCT</name>
<evidence type="ECO:0000256" key="4">
    <source>
        <dbReference type="ARBA" id="ARBA00022989"/>
    </source>
</evidence>
<keyword evidence="7" id="KW-1185">Reference proteome</keyword>
<dbReference type="InterPro" id="IPR017452">
    <property type="entry name" value="GPCR_Rhodpsn_7TM"/>
</dbReference>
<keyword evidence="6" id="KW-0675">Receptor</keyword>
<comment type="caution">
    <text evidence="6">The sequence shown here is derived from an EMBL/GenBank/DDBJ whole genome shotgun (WGS) entry which is preliminary data.</text>
</comment>
<evidence type="ECO:0000256" key="3">
    <source>
        <dbReference type="ARBA" id="ARBA00022692"/>
    </source>
</evidence>
<dbReference type="EMBL" id="CACRXK020001045">
    <property type="protein sequence ID" value="CAB3986626.1"/>
    <property type="molecule type" value="Genomic_DNA"/>
</dbReference>
<reference evidence="6" key="1">
    <citation type="submission" date="2020-04" db="EMBL/GenBank/DDBJ databases">
        <authorList>
            <person name="Alioto T."/>
            <person name="Alioto T."/>
            <person name="Gomez Garrido J."/>
        </authorList>
    </citation>
    <scope>NUCLEOTIDE SEQUENCE</scope>
    <source>
        <strain evidence="6">A484AB</strain>
    </source>
</reference>
<keyword evidence="5" id="KW-0472">Membrane</keyword>
<dbReference type="Proteomes" id="UP001152795">
    <property type="component" value="Unassembled WGS sequence"/>
</dbReference>
<keyword evidence="2" id="KW-1003">Cell membrane</keyword>
<dbReference type="GO" id="GO:0005886">
    <property type="term" value="C:plasma membrane"/>
    <property type="evidence" value="ECO:0007669"/>
    <property type="project" value="UniProtKB-SubCell"/>
</dbReference>
<dbReference type="Gene3D" id="1.20.1070.10">
    <property type="entry name" value="Rhodopsin 7-helix transmembrane proteins"/>
    <property type="match status" value="1"/>
</dbReference>
<dbReference type="AlphaFoldDB" id="A0A7D9DK63"/>
<accession>A0A7D9DK63</accession>
<keyword evidence="4" id="KW-1133">Transmembrane helix</keyword>
<dbReference type="OrthoDB" id="10551445at2759"/>
<proteinExistence type="predicted"/>
<keyword evidence="3" id="KW-0812">Transmembrane</keyword>
<sequence>MVDLAVGSVSLPLETFTRAREILGTANCVTNFALSTIALMPYGLVMATTCALTFERYMGILHPIIHRTHLTKKRFLMYICCSAVALLILVPLGVASKKAYNIIGVAVISIPLVFNTFVYTKIYLAGRKALHASVKNFTDLSKEQVSSELARKKQLLKELKLAKSCALVVFTFYMCFLHAPILNFIFVNAEPAKFRAAQSWAGTIGALNSSLNSLIFFWQSPLLRKEALNVCWR</sequence>